<evidence type="ECO:0000313" key="1">
    <source>
        <dbReference type="EMBL" id="EPS97789.1"/>
    </source>
</evidence>
<accession>S8FHB2</accession>
<dbReference type="HOGENOM" id="CLU_1586512_0_0_1"/>
<evidence type="ECO:0000313" key="2">
    <source>
        <dbReference type="Proteomes" id="UP000015241"/>
    </source>
</evidence>
<name>S8FHB2_FOMSC</name>
<gene>
    <name evidence="1" type="ORF">FOMPIDRAFT_90140</name>
</gene>
<dbReference type="InParanoid" id="S8FHB2"/>
<dbReference type="EMBL" id="KE504172">
    <property type="protein sequence ID" value="EPS97789.1"/>
    <property type="molecule type" value="Genomic_DNA"/>
</dbReference>
<organism evidence="1 2">
    <name type="scientific">Fomitopsis schrenkii</name>
    <name type="common">Brown rot fungus</name>
    <dbReference type="NCBI Taxonomy" id="2126942"/>
    <lineage>
        <taxon>Eukaryota</taxon>
        <taxon>Fungi</taxon>
        <taxon>Dikarya</taxon>
        <taxon>Basidiomycota</taxon>
        <taxon>Agaricomycotina</taxon>
        <taxon>Agaricomycetes</taxon>
        <taxon>Polyporales</taxon>
        <taxon>Fomitopsis</taxon>
    </lineage>
</organism>
<proteinExistence type="predicted"/>
<protein>
    <submittedName>
        <fullName evidence="1">Uncharacterized protein</fullName>
    </submittedName>
</protein>
<reference evidence="1 2" key="1">
    <citation type="journal article" date="2012" name="Science">
        <title>The Paleozoic origin of enzymatic lignin decomposition reconstructed from 31 fungal genomes.</title>
        <authorList>
            <person name="Floudas D."/>
            <person name="Binder M."/>
            <person name="Riley R."/>
            <person name="Barry K."/>
            <person name="Blanchette R.A."/>
            <person name="Henrissat B."/>
            <person name="Martinez A.T."/>
            <person name="Otillar R."/>
            <person name="Spatafora J.W."/>
            <person name="Yadav J.S."/>
            <person name="Aerts A."/>
            <person name="Benoit I."/>
            <person name="Boyd A."/>
            <person name="Carlson A."/>
            <person name="Copeland A."/>
            <person name="Coutinho P.M."/>
            <person name="de Vries R.P."/>
            <person name="Ferreira P."/>
            <person name="Findley K."/>
            <person name="Foster B."/>
            <person name="Gaskell J."/>
            <person name="Glotzer D."/>
            <person name="Gorecki P."/>
            <person name="Heitman J."/>
            <person name="Hesse C."/>
            <person name="Hori C."/>
            <person name="Igarashi K."/>
            <person name="Jurgens J.A."/>
            <person name="Kallen N."/>
            <person name="Kersten P."/>
            <person name="Kohler A."/>
            <person name="Kuees U."/>
            <person name="Kumar T.K.A."/>
            <person name="Kuo A."/>
            <person name="LaButti K."/>
            <person name="Larrondo L.F."/>
            <person name="Lindquist E."/>
            <person name="Ling A."/>
            <person name="Lombard V."/>
            <person name="Lucas S."/>
            <person name="Lundell T."/>
            <person name="Martin R."/>
            <person name="McLaughlin D.J."/>
            <person name="Morgenstern I."/>
            <person name="Morin E."/>
            <person name="Murat C."/>
            <person name="Nagy L.G."/>
            <person name="Nolan M."/>
            <person name="Ohm R.A."/>
            <person name="Patyshakuliyeva A."/>
            <person name="Rokas A."/>
            <person name="Ruiz-Duenas F.J."/>
            <person name="Sabat G."/>
            <person name="Salamov A."/>
            <person name="Samejima M."/>
            <person name="Schmutz J."/>
            <person name="Slot J.C."/>
            <person name="St John F."/>
            <person name="Stenlid J."/>
            <person name="Sun H."/>
            <person name="Sun S."/>
            <person name="Syed K."/>
            <person name="Tsang A."/>
            <person name="Wiebenga A."/>
            <person name="Young D."/>
            <person name="Pisabarro A."/>
            <person name="Eastwood D.C."/>
            <person name="Martin F."/>
            <person name="Cullen D."/>
            <person name="Grigoriev I.V."/>
            <person name="Hibbett D.S."/>
        </authorList>
    </citation>
    <scope>NUCLEOTIDE SEQUENCE</scope>
    <source>
        <strain evidence="2">FP-58527</strain>
    </source>
</reference>
<dbReference type="Proteomes" id="UP000015241">
    <property type="component" value="Unassembled WGS sequence"/>
</dbReference>
<dbReference type="AlphaFoldDB" id="S8FHB2"/>
<sequence length="168" mass="19094">MKFCQYMLSKLTHRLPALRELVIEDGFRVEPWPWFGPSSWEQRTEAAPFLAEVLSGACNLRRLALDNAESWFREDHRIADAISSMRLLSDLNLGGFGCFRRLSPTPRVFPATPDSRWHYLELTLENCAPGLLQLDSWIDMRTVHFVNITAPLEGDPTPGGCVRDGGYN</sequence>
<keyword evidence="2" id="KW-1185">Reference proteome</keyword>